<feature type="transmembrane region" description="Helical" evidence="1">
    <location>
        <begin position="52"/>
        <end position="71"/>
    </location>
</feature>
<keyword evidence="1" id="KW-1133">Transmembrane helix</keyword>
<dbReference type="AlphaFoldDB" id="A0A9X6GCE6"/>
<proteinExistence type="predicted"/>
<accession>A0A9X6GCE6</accession>
<evidence type="ECO:0008006" key="4">
    <source>
        <dbReference type="Google" id="ProtNLM"/>
    </source>
</evidence>
<gene>
    <name evidence="2" type="ORF">BLX06_33755</name>
</gene>
<sequence length="166" mass="18951">MRVVNRGFWFFFLVSFIMFWIAMLIGLIFGYYIDFQMEYSKQNSSLNTIDGFYDILFNNLKVFFIILLGTFIWKIPSVLNLVYNGGILGLVFYGLYRDGLLYLSLAPILAHGVLEITAFLFGASIAFGGCEFIKNHKRVTALLLLFSVVLLVAAAYIETFISILLF</sequence>
<dbReference type="RefSeq" id="WP_078188105.1">
    <property type="nucleotide sequence ID" value="NZ_MUAU01000312.1"/>
</dbReference>
<dbReference type="InterPro" id="IPR002798">
    <property type="entry name" value="SpoIIM-like"/>
</dbReference>
<dbReference type="Proteomes" id="UP000190641">
    <property type="component" value="Unassembled WGS sequence"/>
</dbReference>
<feature type="transmembrane region" description="Helical" evidence="1">
    <location>
        <begin position="108"/>
        <end position="130"/>
    </location>
</feature>
<name>A0A9X6GCE6_BACCE</name>
<protein>
    <recommendedName>
        <fullName evidence="4">Stage II sporulation protein M</fullName>
    </recommendedName>
</protein>
<dbReference type="PANTHER" id="PTHR35337:SF1">
    <property type="entry name" value="SLR1478 PROTEIN"/>
    <property type="match status" value="1"/>
</dbReference>
<keyword evidence="1" id="KW-0472">Membrane</keyword>
<feature type="transmembrane region" description="Helical" evidence="1">
    <location>
        <begin position="78"/>
        <end position="96"/>
    </location>
</feature>
<evidence type="ECO:0000256" key="1">
    <source>
        <dbReference type="SAM" id="Phobius"/>
    </source>
</evidence>
<dbReference type="EMBL" id="MUAU01000312">
    <property type="protein sequence ID" value="OOR70921.1"/>
    <property type="molecule type" value="Genomic_DNA"/>
</dbReference>
<feature type="transmembrane region" description="Helical" evidence="1">
    <location>
        <begin position="7"/>
        <end position="32"/>
    </location>
</feature>
<dbReference type="PANTHER" id="PTHR35337">
    <property type="entry name" value="SLR1478 PROTEIN"/>
    <property type="match status" value="1"/>
</dbReference>
<organism evidence="2 3">
    <name type="scientific">Bacillus cereus</name>
    <dbReference type="NCBI Taxonomy" id="1396"/>
    <lineage>
        <taxon>Bacteria</taxon>
        <taxon>Bacillati</taxon>
        <taxon>Bacillota</taxon>
        <taxon>Bacilli</taxon>
        <taxon>Bacillales</taxon>
        <taxon>Bacillaceae</taxon>
        <taxon>Bacillus</taxon>
        <taxon>Bacillus cereus group</taxon>
    </lineage>
</organism>
<comment type="caution">
    <text evidence="2">The sequence shown here is derived from an EMBL/GenBank/DDBJ whole genome shotgun (WGS) entry which is preliminary data.</text>
</comment>
<keyword evidence="1" id="KW-0812">Transmembrane</keyword>
<dbReference type="Pfam" id="PF01944">
    <property type="entry name" value="SpoIIM"/>
    <property type="match status" value="1"/>
</dbReference>
<feature type="transmembrane region" description="Helical" evidence="1">
    <location>
        <begin position="142"/>
        <end position="165"/>
    </location>
</feature>
<evidence type="ECO:0000313" key="2">
    <source>
        <dbReference type="EMBL" id="OOR70921.1"/>
    </source>
</evidence>
<reference evidence="2 3" key="1">
    <citation type="submission" date="2017-01" db="EMBL/GenBank/DDBJ databases">
        <title>Bacillus cereus isolates.</title>
        <authorList>
            <person name="Beno S.M."/>
        </authorList>
    </citation>
    <scope>NUCLEOTIDE SEQUENCE [LARGE SCALE GENOMIC DNA]</scope>
    <source>
        <strain evidence="2 3">FSL K6-1030</strain>
    </source>
</reference>
<evidence type="ECO:0000313" key="3">
    <source>
        <dbReference type="Proteomes" id="UP000190641"/>
    </source>
</evidence>